<dbReference type="GO" id="GO:0003677">
    <property type="term" value="F:DNA binding"/>
    <property type="evidence" value="ECO:0007669"/>
    <property type="project" value="UniProtKB-UniRule"/>
</dbReference>
<sequence length="75" mass="8309">MERPGEAGRSPCPLWSGTRKSCIISLMHDKRDESVATLIEEFLTARATRKPSPHTLAAYRRDLLTVALLVAEDAT</sequence>
<evidence type="ECO:0000259" key="2">
    <source>
        <dbReference type="PROSITE" id="PS51900"/>
    </source>
</evidence>
<organism evidence="3 4">
    <name type="scientific">Micromonospora globispora</name>
    <dbReference type="NCBI Taxonomy" id="1450148"/>
    <lineage>
        <taxon>Bacteria</taxon>
        <taxon>Bacillati</taxon>
        <taxon>Actinomycetota</taxon>
        <taxon>Actinomycetes</taxon>
        <taxon>Micromonosporales</taxon>
        <taxon>Micromonosporaceae</taxon>
        <taxon>Micromonospora</taxon>
    </lineage>
</organism>
<accession>A0A317JRA7</accession>
<dbReference type="PROSITE" id="PS51900">
    <property type="entry name" value="CB"/>
    <property type="match status" value="1"/>
</dbReference>
<comment type="caution">
    <text evidence="3">The sequence shown here is derived from an EMBL/GenBank/DDBJ whole genome shotgun (WGS) entry which is preliminary data.</text>
</comment>
<evidence type="ECO:0000313" key="3">
    <source>
        <dbReference type="EMBL" id="PWU43361.1"/>
    </source>
</evidence>
<gene>
    <name evidence="3" type="ORF">DLJ46_31825</name>
</gene>
<keyword evidence="1" id="KW-0238">DNA-binding</keyword>
<dbReference type="EMBL" id="QGSV01000451">
    <property type="protein sequence ID" value="PWU43361.1"/>
    <property type="molecule type" value="Genomic_DNA"/>
</dbReference>
<protein>
    <recommendedName>
        <fullName evidence="2">Core-binding (CB) domain-containing protein</fullName>
    </recommendedName>
</protein>
<reference evidence="4" key="1">
    <citation type="submission" date="2018-05" db="EMBL/GenBank/DDBJ databases">
        <title>Micromonospora globispora sp. nov. and Micromonospora rugosa sp. nov., isolated from marine sediment.</title>
        <authorList>
            <person name="Carro L."/>
            <person name="Aysel V."/>
            <person name="Cetin D."/>
            <person name="Igual J.M."/>
            <person name="Klenk H.-P."/>
            <person name="Trujillo M.E."/>
            <person name="Sahin N."/>
        </authorList>
    </citation>
    <scope>NUCLEOTIDE SEQUENCE [LARGE SCALE GENOMIC DNA]</scope>
    <source>
        <strain evidence="4">S2904</strain>
    </source>
</reference>
<dbReference type="AlphaFoldDB" id="A0A317JRA7"/>
<name>A0A317JRA7_9ACTN</name>
<proteinExistence type="predicted"/>
<dbReference type="Proteomes" id="UP000245683">
    <property type="component" value="Unassembled WGS sequence"/>
</dbReference>
<keyword evidence="4" id="KW-1185">Reference proteome</keyword>
<dbReference type="InterPro" id="IPR044068">
    <property type="entry name" value="CB"/>
</dbReference>
<feature type="non-terminal residue" evidence="3">
    <location>
        <position position="75"/>
    </location>
</feature>
<evidence type="ECO:0000313" key="4">
    <source>
        <dbReference type="Proteomes" id="UP000245683"/>
    </source>
</evidence>
<evidence type="ECO:0000256" key="1">
    <source>
        <dbReference type="PROSITE-ProRule" id="PRU01248"/>
    </source>
</evidence>
<feature type="domain" description="Core-binding (CB)" evidence="2">
    <location>
        <begin position="33"/>
        <end position="75"/>
    </location>
</feature>